<dbReference type="Proteomes" id="UP000664032">
    <property type="component" value="Unassembled WGS sequence"/>
</dbReference>
<evidence type="ECO:0000313" key="2">
    <source>
        <dbReference type="Proteomes" id="UP000664032"/>
    </source>
</evidence>
<reference evidence="1" key="1">
    <citation type="submission" date="2021-10" db="EMBL/GenBank/DDBJ databases">
        <title>Psilocybe cubensis genome.</title>
        <authorList>
            <person name="Mckernan K.J."/>
            <person name="Crawford S."/>
            <person name="Trippe A."/>
            <person name="Kane L.T."/>
            <person name="Mclaughlin S."/>
        </authorList>
    </citation>
    <scope>NUCLEOTIDE SEQUENCE</scope>
    <source>
        <strain evidence="1">MGC-MH-2018</strain>
    </source>
</reference>
<dbReference type="EMBL" id="JAFIQS020000011">
    <property type="protein sequence ID" value="KAH9475981.1"/>
    <property type="molecule type" value="Genomic_DNA"/>
</dbReference>
<sequence length="625" mass="70144">MSFPNASNVLISGGTFIHTQPPATVSSCTYHERLHGLSAYLRLALALLSSKIATGASHNSAERFDPPKCHPNTREAIFQTILNWLDDSVKSPQIMWVYGSAGVGKSAIAQSIAEMCFHTGKLLGSFFFARGVPNRHTETLFIPTLAYQIMQYLPETRASVLDAVERDPQLFSLSLADQMEKLIIGPLNEIIHNDHDGQGLRSRTATLVVVDGLDECSHPQAQRLILDVLSSVVVKAPIPISVMVLCRPEQHIRETFHNDPLKSLTVSINLDNISDDTDIDIKTFLLSEFRTIKHNHPAKEHFPPIWPSENEMNQLLMRSQGHFIYASTIINDNPFASLDSLYRQILLGVEDFDTASKIIVTLVLGSSSLLPPTATSIESLHSFQPGTVKIALCDLHSIVYVPETPDENLRMYHASFSDFIFEEARSGRFYLDKGAAHIMLATSVLKLSISNMKDLPHPDHESDLVTHHLQFFIEWITLAFSGPIRKFMRDSIKLKKSDISVNDILQAFQSATASLVESPEGRNKVKNLCIFLIDIFNRDIILELNLRESNADALLEINDYLVDLLIPVRKHGRKISFRKLNAHRARLWVRKSTEGNMSEDVIARRDETTSESAGGWYKSTLRKLF</sequence>
<protein>
    <submittedName>
        <fullName evidence="1">Uncharacterized protein</fullName>
    </submittedName>
</protein>
<keyword evidence="2" id="KW-1185">Reference proteome</keyword>
<comment type="caution">
    <text evidence="1">The sequence shown here is derived from an EMBL/GenBank/DDBJ whole genome shotgun (WGS) entry which is preliminary data.</text>
</comment>
<evidence type="ECO:0000313" key="1">
    <source>
        <dbReference type="EMBL" id="KAH9475981.1"/>
    </source>
</evidence>
<gene>
    <name evidence="1" type="ORF">JR316_0011546</name>
</gene>
<name>A0ACB8GKB4_PSICU</name>
<proteinExistence type="predicted"/>
<accession>A0ACB8GKB4</accession>
<organism evidence="1 2">
    <name type="scientific">Psilocybe cubensis</name>
    <name type="common">Psychedelic mushroom</name>
    <name type="synonym">Stropharia cubensis</name>
    <dbReference type="NCBI Taxonomy" id="181762"/>
    <lineage>
        <taxon>Eukaryota</taxon>
        <taxon>Fungi</taxon>
        <taxon>Dikarya</taxon>
        <taxon>Basidiomycota</taxon>
        <taxon>Agaricomycotina</taxon>
        <taxon>Agaricomycetes</taxon>
        <taxon>Agaricomycetidae</taxon>
        <taxon>Agaricales</taxon>
        <taxon>Agaricineae</taxon>
        <taxon>Strophariaceae</taxon>
        <taxon>Psilocybe</taxon>
    </lineage>
</organism>